<proteinExistence type="predicted"/>
<organism evidence="1 2">
    <name type="scientific">Dallia pectoralis</name>
    <name type="common">Alaska blackfish</name>
    <dbReference type="NCBI Taxonomy" id="75939"/>
    <lineage>
        <taxon>Eukaryota</taxon>
        <taxon>Metazoa</taxon>
        <taxon>Chordata</taxon>
        <taxon>Craniata</taxon>
        <taxon>Vertebrata</taxon>
        <taxon>Euteleostomi</taxon>
        <taxon>Actinopterygii</taxon>
        <taxon>Neopterygii</taxon>
        <taxon>Teleostei</taxon>
        <taxon>Protacanthopterygii</taxon>
        <taxon>Esociformes</taxon>
        <taxon>Umbridae</taxon>
        <taxon>Dallia</taxon>
    </lineage>
</organism>
<name>A0ACC2HER3_DALPE</name>
<comment type="caution">
    <text evidence="1">The sequence shown here is derived from an EMBL/GenBank/DDBJ whole genome shotgun (WGS) entry which is preliminary data.</text>
</comment>
<dbReference type="Proteomes" id="UP001157502">
    <property type="component" value="Chromosome 3"/>
</dbReference>
<evidence type="ECO:0000313" key="2">
    <source>
        <dbReference type="Proteomes" id="UP001157502"/>
    </source>
</evidence>
<evidence type="ECO:0000313" key="1">
    <source>
        <dbReference type="EMBL" id="KAJ8014226.1"/>
    </source>
</evidence>
<dbReference type="EMBL" id="CM055730">
    <property type="protein sequence ID" value="KAJ8014226.1"/>
    <property type="molecule type" value="Genomic_DNA"/>
</dbReference>
<accession>A0ACC2HER3</accession>
<sequence>MRPLLQPLKEDNASVDYLVRTVITNFLQPTKPLQPKTTKQCLPLITKVEHISKPLSRLSVLELKEARKRVLQRFNSFKLWEKVVTEVKKPRTPSRIPVLQKKNATCIGKSQGQDLNASLIAQLEQKSCVPPMLMPLGPIQNKRRGYERSGVVMDIYLHSLEPLKAVHGVNMGAKPPLPPIRARATVPINDAEKVPLKPVRPEGSPRRSTFRRRVVKKHAPMSSEKLMASLKADLLTIIQELTLMQSWEEMDAQSLVEKEAKEKLMENIWQQIGNNDLIKEDRDLWELITDYQEEEERRMEKMGN</sequence>
<gene>
    <name evidence="1" type="ORF">DPEC_G00038050</name>
</gene>
<keyword evidence="2" id="KW-1185">Reference proteome</keyword>
<reference evidence="1" key="1">
    <citation type="submission" date="2021-05" db="EMBL/GenBank/DDBJ databases">
        <authorList>
            <person name="Pan Q."/>
            <person name="Jouanno E."/>
            <person name="Zahm M."/>
            <person name="Klopp C."/>
            <person name="Cabau C."/>
            <person name="Louis A."/>
            <person name="Berthelot C."/>
            <person name="Parey E."/>
            <person name="Roest Crollius H."/>
            <person name="Montfort J."/>
            <person name="Robinson-Rechavi M."/>
            <person name="Bouchez O."/>
            <person name="Lampietro C."/>
            <person name="Lopez Roques C."/>
            <person name="Donnadieu C."/>
            <person name="Postlethwait J."/>
            <person name="Bobe J."/>
            <person name="Dillon D."/>
            <person name="Chandos A."/>
            <person name="von Hippel F."/>
            <person name="Guiguen Y."/>
        </authorList>
    </citation>
    <scope>NUCLEOTIDE SEQUENCE</scope>
    <source>
        <strain evidence="1">YG-Jan2019</strain>
    </source>
</reference>
<protein>
    <submittedName>
        <fullName evidence="1">Uncharacterized protein</fullName>
    </submittedName>
</protein>